<dbReference type="GeneID" id="112049567"/>
<dbReference type="Gene3D" id="3.20.110.10">
    <property type="entry name" value="Glycoside hydrolase 38, N terminal domain"/>
    <property type="match status" value="1"/>
</dbReference>
<keyword evidence="6 13" id="KW-0863">Zinc-finger</keyword>
<dbReference type="InterPro" id="IPR011682">
    <property type="entry name" value="Glyco_hydro_38_C"/>
</dbReference>
<dbReference type="InterPro" id="IPR038441">
    <property type="entry name" value="THAP_Znf_sf"/>
</dbReference>
<evidence type="ECO:0000256" key="4">
    <source>
        <dbReference type="ARBA" id="ARBA00012752"/>
    </source>
</evidence>
<dbReference type="Gene3D" id="2.60.40.1180">
    <property type="entry name" value="Golgi alpha-mannosidase II"/>
    <property type="match status" value="1"/>
</dbReference>
<dbReference type="InterPro" id="IPR006612">
    <property type="entry name" value="THAP_Znf"/>
</dbReference>
<dbReference type="Pfam" id="PF05485">
    <property type="entry name" value="THAP"/>
    <property type="match status" value="1"/>
</dbReference>
<comment type="cofactor">
    <cofactor evidence="2">
        <name>Zn(2+)</name>
        <dbReference type="ChEBI" id="CHEBI:29105"/>
    </cofactor>
</comment>
<protein>
    <recommendedName>
        <fullName evidence="4">alpha-mannosidase</fullName>
        <ecNumber evidence="4">3.2.1.24</ecNumber>
    </recommendedName>
</protein>
<feature type="binding site" evidence="14">
    <location>
        <position position="87"/>
    </location>
    <ligand>
        <name>Zn(2+)</name>
        <dbReference type="ChEBI" id="CHEBI:29105"/>
    </ligand>
</feature>
<dbReference type="InterPro" id="IPR015341">
    <property type="entry name" value="Glyco_hydro_38_cen"/>
</dbReference>
<evidence type="ECO:0000313" key="18">
    <source>
        <dbReference type="RefSeq" id="XP_052746239.1"/>
    </source>
</evidence>
<feature type="domain" description="ZAD" evidence="16">
    <location>
        <begin position="85"/>
        <end position="158"/>
    </location>
</feature>
<dbReference type="InterPro" id="IPR041147">
    <property type="entry name" value="GH38_C"/>
</dbReference>
<evidence type="ECO:0000256" key="5">
    <source>
        <dbReference type="ARBA" id="ARBA00022723"/>
    </source>
</evidence>
<dbReference type="SMART" id="SM00872">
    <property type="entry name" value="Alpha-mann_mid"/>
    <property type="match status" value="1"/>
</dbReference>
<dbReference type="InterPro" id="IPR028995">
    <property type="entry name" value="Glyco_hydro_57/38_cen_sf"/>
</dbReference>
<feature type="domain" description="THAP-type" evidence="15">
    <location>
        <begin position="1"/>
        <end position="84"/>
    </location>
</feature>
<dbReference type="InterPro" id="IPR012934">
    <property type="entry name" value="Znf_AD"/>
</dbReference>
<accession>A0ABM3M431</accession>
<dbReference type="Pfam" id="PF09261">
    <property type="entry name" value="Alpha-mann_mid"/>
    <property type="match status" value="1"/>
</dbReference>
<evidence type="ECO:0000256" key="6">
    <source>
        <dbReference type="ARBA" id="ARBA00022771"/>
    </source>
</evidence>
<evidence type="ECO:0000259" key="15">
    <source>
        <dbReference type="PROSITE" id="PS50950"/>
    </source>
</evidence>
<evidence type="ECO:0000259" key="16">
    <source>
        <dbReference type="PROSITE" id="PS51915"/>
    </source>
</evidence>
<dbReference type="SUPFAM" id="SSF57716">
    <property type="entry name" value="Glucocorticoid receptor-like (DNA-binding domain)"/>
    <property type="match status" value="1"/>
</dbReference>
<dbReference type="PANTHER" id="PTHR11607">
    <property type="entry name" value="ALPHA-MANNOSIDASE"/>
    <property type="match status" value="1"/>
</dbReference>
<dbReference type="CDD" id="cd10810">
    <property type="entry name" value="GH38N_AMII_LAM_like"/>
    <property type="match status" value="1"/>
</dbReference>
<dbReference type="PANTHER" id="PTHR11607:SF3">
    <property type="entry name" value="LYSOSOMAL ALPHA-MANNOSIDASE"/>
    <property type="match status" value="1"/>
</dbReference>
<feature type="binding site" evidence="14">
    <location>
        <position position="131"/>
    </location>
    <ligand>
        <name>Zn(2+)</name>
        <dbReference type="ChEBI" id="CHEBI:29105"/>
    </ligand>
</feature>
<organism evidence="17 18">
    <name type="scientific">Bicyclus anynana</name>
    <name type="common">Squinting bush brown butterfly</name>
    <dbReference type="NCBI Taxonomy" id="110368"/>
    <lineage>
        <taxon>Eukaryota</taxon>
        <taxon>Metazoa</taxon>
        <taxon>Ecdysozoa</taxon>
        <taxon>Arthropoda</taxon>
        <taxon>Hexapoda</taxon>
        <taxon>Insecta</taxon>
        <taxon>Pterygota</taxon>
        <taxon>Neoptera</taxon>
        <taxon>Endopterygota</taxon>
        <taxon>Lepidoptera</taxon>
        <taxon>Glossata</taxon>
        <taxon>Ditrysia</taxon>
        <taxon>Papilionoidea</taxon>
        <taxon>Nymphalidae</taxon>
        <taxon>Satyrinae</taxon>
        <taxon>Satyrini</taxon>
        <taxon>Mycalesina</taxon>
        <taxon>Bicyclus</taxon>
    </lineage>
</organism>
<evidence type="ECO:0000256" key="14">
    <source>
        <dbReference type="PROSITE-ProRule" id="PRU01263"/>
    </source>
</evidence>
<keyword evidence="8 14" id="KW-0862">Zinc</keyword>
<dbReference type="InterPro" id="IPR000602">
    <property type="entry name" value="Glyco_hydro_38_N"/>
</dbReference>
<gene>
    <name evidence="18" type="primary">LOC112049567</name>
</gene>
<dbReference type="InterPro" id="IPR013780">
    <property type="entry name" value="Glyco_hydro_b"/>
</dbReference>
<dbReference type="SMART" id="SM00980">
    <property type="entry name" value="THAP"/>
    <property type="match status" value="1"/>
</dbReference>
<dbReference type="Pfam" id="PF17677">
    <property type="entry name" value="Glyco_hydro38C2"/>
    <property type="match status" value="1"/>
</dbReference>
<dbReference type="Gene3D" id="2.60.40.1360">
    <property type="match status" value="1"/>
</dbReference>
<keyword evidence="7" id="KW-0378">Hydrolase</keyword>
<proteinExistence type="inferred from homology"/>
<evidence type="ECO:0000256" key="1">
    <source>
        <dbReference type="ARBA" id="ARBA00000365"/>
    </source>
</evidence>
<feature type="binding site" evidence="14">
    <location>
        <position position="90"/>
    </location>
    <ligand>
        <name>Zn(2+)</name>
        <dbReference type="ChEBI" id="CHEBI:29105"/>
    </ligand>
</feature>
<dbReference type="Gene3D" id="2.70.98.30">
    <property type="entry name" value="Golgi alpha-mannosidase II, domain 4"/>
    <property type="match status" value="1"/>
</dbReference>
<keyword evidence="5 14" id="KW-0479">Metal-binding</keyword>
<dbReference type="InterPro" id="IPR050843">
    <property type="entry name" value="Glycosyl_Hydrlase_38"/>
</dbReference>
<dbReference type="PROSITE" id="PS50950">
    <property type="entry name" value="ZF_THAP"/>
    <property type="match status" value="1"/>
</dbReference>
<evidence type="ECO:0000256" key="7">
    <source>
        <dbReference type="ARBA" id="ARBA00022801"/>
    </source>
</evidence>
<evidence type="ECO:0000313" key="17">
    <source>
        <dbReference type="Proteomes" id="UP001652582"/>
    </source>
</evidence>
<comment type="catalytic activity">
    <reaction evidence="1">
        <text>Hydrolysis of terminal, non-reducing alpha-D-mannose residues in alpha-D-mannosides.</text>
        <dbReference type="EC" id="3.2.1.24"/>
    </reaction>
</comment>
<evidence type="ECO:0000256" key="12">
    <source>
        <dbReference type="ARBA" id="ARBA00023295"/>
    </source>
</evidence>
<keyword evidence="11" id="KW-0325">Glycoprotein</keyword>
<dbReference type="PROSITE" id="PS51915">
    <property type="entry name" value="ZAD"/>
    <property type="match status" value="1"/>
</dbReference>
<evidence type="ECO:0000256" key="11">
    <source>
        <dbReference type="ARBA" id="ARBA00023180"/>
    </source>
</evidence>
<feature type="binding site" evidence="14">
    <location>
        <position position="134"/>
    </location>
    <ligand>
        <name>Zn(2+)</name>
        <dbReference type="ChEBI" id="CHEBI:29105"/>
    </ligand>
</feature>
<keyword evidence="9 13" id="KW-0238">DNA-binding</keyword>
<dbReference type="Pfam" id="PF01074">
    <property type="entry name" value="Glyco_hydro_38N"/>
    <property type="match status" value="1"/>
</dbReference>
<dbReference type="Pfam" id="PF07748">
    <property type="entry name" value="Glyco_hydro_38C"/>
    <property type="match status" value="1"/>
</dbReference>
<dbReference type="Gene3D" id="1.20.1270.50">
    <property type="entry name" value="Glycoside hydrolase family 38, central domain"/>
    <property type="match status" value="2"/>
</dbReference>
<dbReference type="InterPro" id="IPR037094">
    <property type="entry name" value="Glyco_hydro_38_cen_sf"/>
</dbReference>
<dbReference type="SUPFAM" id="SSF74650">
    <property type="entry name" value="Galactose mutarotase-like"/>
    <property type="match status" value="2"/>
</dbReference>
<dbReference type="RefSeq" id="XP_052746239.1">
    <property type="nucleotide sequence ID" value="XM_052890279.1"/>
</dbReference>
<dbReference type="Gene3D" id="6.20.210.20">
    <property type="entry name" value="THAP domain"/>
    <property type="match status" value="1"/>
</dbReference>
<evidence type="ECO:0000256" key="2">
    <source>
        <dbReference type="ARBA" id="ARBA00001947"/>
    </source>
</evidence>
<dbReference type="InterPro" id="IPR011330">
    <property type="entry name" value="Glyco_hydro/deAcase_b/a-brl"/>
</dbReference>
<name>A0ABM3M431_BICAN</name>
<evidence type="ECO:0000256" key="9">
    <source>
        <dbReference type="ARBA" id="ARBA00023125"/>
    </source>
</evidence>
<reference evidence="18" key="1">
    <citation type="submission" date="2025-08" db="UniProtKB">
        <authorList>
            <consortium name="RefSeq"/>
        </authorList>
    </citation>
    <scope>IDENTIFICATION</scope>
</reference>
<sequence length="1319" mass="151489">MRCCVPFCENTSDNMSTSERTGITFHALPSEDNLRTAWLRALGTQDHHLPDPAVVCSQHFLDDDFYTTESCVRQIHSNAVPSIVQMCMICLDSDSKLSLMSKHKLEEAYEQLTGLSLFQLCRRGNLKQTLCVMCAQRLINFSRFRDLSLRAHSLLTDSVELHASIMLLPLLLIYVLKLSSGVPLTDDISPRRGEKCGYESCTQAESGLLNVHIVPHTHDDVGWLKTVDQYYYGSRNNIQKAGVQYILDSVIQELWQDPKRRFIYVETAFFWKWWVRQTEEIRQKVHTLVRQGRLQFVGGAWSMNDEAASHYQSTIDQFTWGLRKLNDTFGPCGMPKVGWQIDPFGHSREFASLLAAMGYDGLFLGRLDYQDKGARLAQKRMEMIWRGDDDLGNSSDLFTGVLFNTYSPPPGFCFDVLCDDEPIIDDPSSPMFNVDARVSAFIGKSLQMSVAYRTDNILVTMGDDFQYQEAGMWFKNLDKLIEYTNMKAAKDGLNIKLFYSTPDCYLKAVKDANPTLPTKQDDFFPYASDPTAYWTGYFTSRPTTKYFERQGNGYLQMVKHLQVMANLEQHNEFVLNELKSAMGVMQHHDAITGTEKQHVAHDYERLLNSAIEDATIIARQAFNKLAQDDASEPPLFAYERCRLNESSCAVSETTNQFVVTIYNPLAWDTKEPIRIPVKFGKYEVFAPNAEKIDSQLVDIPEAVKNIPTRKSEATHEIVFIAKLHAMGVKSFFVKKINQKRKRDTRKNDYYTNISDYWKNIRDKTNIDIQNIEDVDIKNSYFPIRDSVLPDKYSSNIDNIPILVNYGNNIDGKVNVVKEIDIDLLKDKKITDYGVGEFERIIKEVYGGKSGEGRSFDRRWSYPSLSEDEMRMLSDEPRVVERYDEFYLENEFMKLRIDNETGQITHMILPDRTTNLKIQFSYWTGCYGDNTNTTLRSSGAYIFRPKTKDPYKIAYKNNGTIKGNVVYEVRATTNENAFTTLRLYKDLNFVEHDFVIGPININDNVGKEYIVRYETDVNNKDVFYTDSNGRQLLKRILNKRSDWNLTLAEPIAGNYYPVTNEIAIEDNNNRIAILTDRSVGATSLNNGELEVMVHRRLLHDDAFGVGEALNETANGVGLVIRGVHRILNIDPKNDEELILERKYVIANHLKPVVFVSNAENVPYETWINLNNCFKGIKPLPLGLHLLTLEPWDDKVLIRLENYLEKSDNSTIEIDLSDVFNNLKIKSIRETSLAVNRWVGEMEKWVWNKENDFSDSFNNAYGADYDNNSDWVKNDGKLKHEDNGNAKDDGLKVKVEAKQIRTFLADYDYIPPITKSKFKNF</sequence>
<keyword evidence="17" id="KW-1185">Reference proteome</keyword>
<evidence type="ECO:0000256" key="8">
    <source>
        <dbReference type="ARBA" id="ARBA00022833"/>
    </source>
</evidence>
<keyword evidence="10" id="KW-1015">Disulfide bond</keyword>
<evidence type="ECO:0000256" key="10">
    <source>
        <dbReference type="ARBA" id="ARBA00023157"/>
    </source>
</evidence>
<dbReference type="SUPFAM" id="SSF88688">
    <property type="entry name" value="Families 57/38 glycoside transferase middle domain"/>
    <property type="match status" value="1"/>
</dbReference>
<keyword evidence="12" id="KW-0326">Glycosidase</keyword>
<dbReference type="InterPro" id="IPR027291">
    <property type="entry name" value="Glyco_hydro_38_N_sf"/>
</dbReference>
<evidence type="ECO:0000256" key="3">
    <source>
        <dbReference type="ARBA" id="ARBA00009792"/>
    </source>
</evidence>
<dbReference type="InterPro" id="IPR011013">
    <property type="entry name" value="Gal_mutarotase_sf_dom"/>
</dbReference>
<dbReference type="SUPFAM" id="SSF88713">
    <property type="entry name" value="Glycoside hydrolase/deacetylase"/>
    <property type="match status" value="1"/>
</dbReference>
<dbReference type="Proteomes" id="UP001652582">
    <property type="component" value="Chromosome 27"/>
</dbReference>
<evidence type="ECO:0000256" key="13">
    <source>
        <dbReference type="PROSITE-ProRule" id="PRU00309"/>
    </source>
</evidence>
<dbReference type="EC" id="3.2.1.24" evidence="4"/>
<comment type="similarity">
    <text evidence="3">Belongs to the glycosyl hydrolase 38 family.</text>
</comment>